<reference evidence="2" key="1">
    <citation type="submission" date="2019-08" db="EMBL/GenBank/DDBJ databases">
        <title>The genome of the North American firefly Photinus pyralis.</title>
        <authorList>
            <consortium name="Photinus pyralis genome working group"/>
            <person name="Fallon T.R."/>
            <person name="Sander Lower S.E."/>
            <person name="Weng J.-K."/>
        </authorList>
    </citation>
    <scope>NUCLEOTIDE SEQUENCE</scope>
    <source>
        <strain evidence="2">TRF0915ILg1</strain>
        <tissue evidence="2">Whole body</tissue>
    </source>
</reference>
<organism evidence="2 3">
    <name type="scientific">Ignelater luminosus</name>
    <name type="common">Cucubano</name>
    <name type="synonym">Pyrophorus luminosus</name>
    <dbReference type="NCBI Taxonomy" id="2038154"/>
    <lineage>
        <taxon>Eukaryota</taxon>
        <taxon>Metazoa</taxon>
        <taxon>Ecdysozoa</taxon>
        <taxon>Arthropoda</taxon>
        <taxon>Hexapoda</taxon>
        <taxon>Insecta</taxon>
        <taxon>Pterygota</taxon>
        <taxon>Neoptera</taxon>
        <taxon>Endopterygota</taxon>
        <taxon>Coleoptera</taxon>
        <taxon>Polyphaga</taxon>
        <taxon>Elateriformia</taxon>
        <taxon>Elateroidea</taxon>
        <taxon>Elateridae</taxon>
        <taxon>Agrypninae</taxon>
        <taxon>Pyrophorini</taxon>
        <taxon>Ignelater</taxon>
    </lineage>
</organism>
<dbReference type="AlphaFoldDB" id="A0A8K0D5X8"/>
<sequence>MEERLFGLTMLECKHLAFQSTELKQTKNLEVINYARDNGAILLCYPPHCTHRLQALDVAFMKPLSGYYEDELSTMLTAIKVKTKIWPVDINVFTGADFLPSTTTDIQTIKVQHISEKTEAISVNPKIKETTPEPESELSFDNSKPGPSHDHETSFKFVSPNFQFHNSSSQDK</sequence>
<evidence type="ECO:0000256" key="1">
    <source>
        <dbReference type="SAM" id="MobiDB-lite"/>
    </source>
</evidence>
<dbReference type="OrthoDB" id="8191755at2759"/>
<accession>A0A8K0D5X8</accession>
<comment type="caution">
    <text evidence="2">The sequence shown here is derived from an EMBL/GenBank/DDBJ whole genome shotgun (WGS) entry which is preliminary data.</text>
</comment>
<gene>
    <name evidence="2" type="ORF">ILUMI_08616</name>
</gene>
<keyword evidence="3" id="KW-1185">Reference proteome</keyword>
<name>A0A8K0D5X8_IGNLU</name>
<evidence type="ECO:0000313" key="3">
    <source>
        <dbReference type="Proteomes" id="UP000801492"/>
    </source>
</evidence>
<proteinExistence type="predicted"/>
<dbReference type="Proteomes" id="UP000801492">
    <property type="component" value="Unassembled WGS sequence"/>
</dbReference>
<protein>
    <submittedName>
        <fullName evidence="2">Uncharacterized protein</fullName>
    </submittedName>
</protein>
<feature type="region of interest" description="Disordered" evidence="1">
    <location>
        <begin position="123"/>
        <end position="154"/>
    </location>
</feature>
<evidence type="ECO:0000313" key="2">
    <source>
        <dbReference type="EMBL" id="KAF2897561.1"/>
    </source>
</evidence>
<dbReference type="EMBL" id="VTPC01004058">
    <property type="protein sequence ID" value="KAF2897561.1"/>
    <property type="molecule type" value="Genomic_DNA"/>
</dbReference>